<reference evidence="3" key="1">
    <citation type="submission" date="2020-10" db="EMBL/GenBank/DDBJ databases">
        <authorList>
            <person name="Han B."/>
            <person name="Lu T."/>
            <person name="Zhao Q."/>
            <person name="Huang X."/>
            <person name="Zhao Y."/>
        </authorList>
    </citation>
    <scope>NUCLEOTIDE SEQUENCE</scope>
</reference>
<dbReference type="Proteomes" id="UP000604825">
    <property type="component" value="Unassembled WGS sequence"/>
</dbReference>
<keyword evidence="2" id="KW-0732">Signal</keyword>
<protein>
    <submittedName>
        <fullName evidence="3">Uncharacterized protein</fullName>
    </submittedName>
</protein>
<feature type="region of interest" description="Disordered" evidence="1">
    <location>
        <begin position="79"/>
        <end position="101"/>
    </location>
</feature>
<gene>
    <name evidence="3" type="ORF">NCGR_LOCUS39607</name>
</gene>
<name>A0A811QF71_9POAL</name>
<accession>A0A811QF71</accession>
<evidence type="ECO:0000256" key="2">
    <source>
        <dbReference type="SAM" id="SignalP"/>
    </source>
</evidence>
<feature type="signal peptide" evidence="2">
    <location>
        <begin position="1"/>
        <end position="26"/>
    </location>
</feature>
<evidence type="ECO:0000313" key="3">
    <source>
        <dbReference type="EMBL" id="CAD6256085.1"/>
    </source>
</evidence>
<keyword evidence="4" id="KW-1185">Reference proteome</keyword>
<dbReference type="EMBL" id="CAJGYO010000010">
    <property type="protein sequence ID" value="CAD6256085.1"/>
    <property type="molecule type" value="Genomic_DNA"/>
</dbReference>
<dbReference type="AlphaFoldDB" id="A0A811QF71"/>
<organism evidence="3 4">
    <name type="scientific">Miscanthus lutarioriparius</name>
    <dbReference type="NCBI Taxonomy" id="422564"/>
    <lineage>
        <taxon>Eukaryota</taxon>
        <taxon>Viridiplantae</taxon>
        <taxon>Streptophyta</taxon>
        <taxon>Embryophyta</taxon>
        <taxon>Tracheophyta</taxon>
        <taxon>Spermatophyta</taxon>
        <taxon>Magnoliopsida</taxon>
        <taxon>Liliopsida</taxon>
        <taxon>Poales</taxon>
        <taxon>Poaceae</taxon>
        <taxon>PACMAD clade</taxon>
        <taxon>Panicoideae</taxon>
        <taxon>Andropogonodae</taxon>
        <taxon>Andropogoneae</taxon>
        <taxon>Saccharinae</taxon>
        <taxon>Miscanthus</taxon>
    </lineage>
</organism>
<evidence type="ECO:0000313" key="4">
    <source>
        <dbReference type="Proteomes" id="UP000604825"/>
    </source>
</evidence>
<proteinExistence type="predicted"/>
<evidence type="ECO:0000256" key="1">
    <source>
        <dbReference type="SAM" id="MobiDB-lite"/>
    </source>
</evidence>
<comment type="caution">
    <text evidence="3">The sequence shown here is derived from an EMBL/GenBank/DDBJ whole genome shotgun (WGS) entry which is preliminary data.</text>
</comment>
<sequence length="101" mass="10554">MACNKITAAATCVLVLSLVLPSDVQGVKWTPCNPFVRSRIGSCRGGDRPDCKGRCLLEGYSGGICDTKDICYCIQTDCSSDGKLNGGQRGSPVPAPESRGA</sequence>
<feature type="chain" id="PRO_5032853436" evidence="2">
    <location>
        <begin position="27"/>
        <end position="101"/>
    </location>
</feature>